<evidence type="ECO:0000256" key="1">
    <source>
        <dbReference type="ARBA" id="ARBA00005662"/>
    </source>
</evidence>
<dbReference type="PANTHER" id="PTHR33393">
    <property type="entry name" value="POLYGLUTAMINE SYNTHESIS ACCESSORY PROTEIN RV0574C-RELATED"/>
    <property type="match status" value="1"/>
</dbReference>
<dbReference type="AlphaFoldDB" id="A0AAE3DND7"/>
<evidence type="ECO:0000256" key="3">
    <source>
        <dbReference type="SAM" id="Phobius"/>
    </source>
</evidence>
<evidence type="ECO:0000256" key="2">
    <source>
        <dbReference type="SAM" id="Coils"/>
    </source>
</evidence>
<dbReference type="InterPro" id="IPR052169">
    <property type="entry name" value="CW_Biosynth-Accessory"/>
</dbReference>
<feature type="transmembrane region" description="Helical" evidence="3">
    <location>
        <begin position="12"/>
        <end position="38"/>
    </location>
</feature>
<dbReference type="InterPro" id="IPR029052">
    <property type="entry name" value="Metallo-depent_PP-like"/>
</dbReference>
<dbReference type="Pfam" id="PF09587">
    <property type="entry name" value="PGA_cap"/>
    <property type="match status" value="1"/>
</dbReference>
<protein>
    <submittedName>
        <fullName evidence="5">CapA family protein</fullName>
    </submittedName>
</protein>
<evidence type="ECO:0000313" key="6">
    <source>
        <dbReference type="Proteomes" id="UP001199355"/>
    </source>
</evidence>
<comment type="similarity">
    <text evidence="1">Belongs to the CapA family.</text>
</comment>
<dbReference type="PANTHER" id="PTHR33393:SF13">
    <property type="entry name" value="PGA BIOSYNTHESIS PROTEIN CAPA"/>
    <property type="match status" value="1"/>
</dbReference>
<keyword evidence="2" id="KW-0175">Coiled coil</keyword>
<dbReference type="PROSITE" id="PS51257">
    <property type="entry name" value="PROKAR_LIPOPROTEIN"/>
    <property type="match status" value="1"/>
</dbReference>
<organism evidence="5 6">
    <name type="scientific">Gallintestinimicrobium propionicum</name>
    <dbReference type="NCBI Taxonomy" id="2981770"/>
    <lineage>
        <taxon>Bacteria</taxon>
        <taxon>Bacillati</taxon>
        <taxon>Bacillota</taxon>
        <taxon>Clostridia</taxon>
        <taxon>Lachnospirales</taxon>
        <taxon>Lachnospiraceae</taxon>
        <taxon>Gallintestinimicrobium</taxon>
    </lineage>
</organism>
<dbReference type="CDD" id="cd07381">
    <property type="entry name" value="MPP_CapA"/>
    <property type="match status" value="1"/>
</dbReference>
<proteinExistence type="inferred from homology"/>
<keyword evidence="3" id="KW-1133">Transmembrane helix</keyword>
<evidence type="ECO:0000313" key="5">
    <source>
        <dbReference type="EMBL" id="MCC2167116.1"/>
    </source>
</evidence>
<dbReference type="InterPro" id="IPR019079">
    <property type="entry name" value="Capsule_synth_CapA"/>
</dbReference>
<keyword evidence="3" id="KW-0812">Transmembrane</keyword>
<dbReference type="Gene3D" id="3.60.21.10">
    <property type="match status" value="1"/>
</dbReference>
<feature type="coiled-coil region" evidence="2">
    <location>
        <begin position="45"/>
        <end position="72"/>
    </location>
</feature>
<dbReference type="SMART" id="SM00854">
    <property type="entry name" value="PGA_cap"/>
    <property type="match status" value="1"/>
</dbReference>
<feature type="domain" description="Capsule synthesis protein CapA" evidence="4">
    <location>
        <begin position="105"/>
        <end position="353"/>
    </location>
</feature>
<dbReference type="Proteomes" id="UP001199355">
    <property type="component" value="Unassembled WGS sequence"/>
</dbReference>
<evidence type="ECO:0000259" key="4">
    <source>
        <dbReference type="SMART" id="SM00854"/>
    </source>
</evidence>
<sequence>MIEKRRRKRHGSHIFLITLILTIALGSVVLGCSMIWAVGSPQLVAVKLESQLANLVEDVQAAESVLASAQSAKPVGKYDALLADEALCRQQNIYAKTAASPNETTIVFAGDILFDDHYAVKVKMNQRGRGIEGSISQEMLDVMRSADIFMVNNEFPYSNRGTPTENKKFTFRAKPEYASYLLDMGADIVSLANNHAYDYGKIAFLDTLDTLNGIGMPYVGAGRNLEEAIKPVYFIVNDQKIAFVAATQIERTENPDTKEATQNSPGVFRCWNVDKLLEVVANAKQVSDYVIVYIHWGTEATDQLDWAQKDQAVKISNAGADLIIGDHPHVLQQFGYCEDTPVMYSLGNFLFNSKAQDTCLVKLTLDANGFKSLQFIPGRQQDCSVTMLHGTEKERVLSYMRKISPDVTIDGDGFVTKKG</sequence>
<reference evidence="5 6" key="1">
    <citation type="submission" date="2021-10" db="EMBL/GenBank/DDBJ databases">
        <title>Anaerobic single-cell dispensing facilitates the cultivation of human gut bacteria.</title>
        <authorList>
            <person name="Afrizal A."/>
        </authorList>
    </citation>
    <scope>NUCLEOTIDE SEQUENCE [LARGE SCALE GENOMIC DNA]</scope>
    <source>
        <strain evidence="5 6">CLA-AA-H244</strain>
    </source>
</reference>
<accession>A0AAE3DND7</accession>
<keyword evidence="3" id="KW-0472">Membrane</keyword>
<name>A0AAE3DND7_9FIRM</name>
<comment type="caution">
    <text evidence="5">The sequence shown here is derived from an EMBL/GenBank/DDBJ whole genome shotgun (WGS) entry which is preliminary data.</text>
</comment>
<dbReference type="EMBL" id="JAJEQF010000009">
    <property type="protein sequence ID" value="MCC2167116.1"/>
    <property type="molecule type" value="Genomic_DNA"/>
</dbReference>
<keyword evidence="6" id="KW-1185">Reference proteome</keyword>
<gene>
    <name evidence="5" type="ORF">LKD45_05310</name>
</gene>
<dbReference type="SUPFAM" id="SSF56300">
    <property type="entry name" value="Metallo-dependent phosphatases"/>
    <property type="match status" value="1"/>
</dbReference>
<dbReference type="RefSeq" id="WP_308727950.1">
    <property type="nucleotide sequence ID" value="NZ_JAJEQF010000009.1"/>
</dbReference>